<keyword evidence="5 6" id="KW-0472">Membrane</keyword>
<comment type="caution">
    <text evidence="7">The sequence shown here is derived from an EMBL/GenBank/DDBJ whole genome shotgun (WGS) entry which is preliminary data.</text>
</comment>
<dbReference type="SUPFAM" id="SSF103473">
    <property type="entry name" value="MFS general substrate transporter"/>
    <property type="match status" value="1"/>
</dbReference>
<evidence type="ECO:0000256" key="2">
    <source>
        <dbReference type="ARBA" id="ARBA00022448"/>
    </source>
</evidence>
<comment type="subcellular location">
    <subcellularLocation>
        <location evidence="1">Membrane</location>
        <topology evidence="1">Multi-pass membrane protein</topology>
    </subcellularLocation>
</comment>
<accession>X7ZVH3</accession>
<evidence type="ECO:0000256" key="6">
    <source>
        <dbReference type="SAM" id="Phobius"/>
    </source>
</evidence>
<dbReference type="AlphaFoldDB" id="X7ZVH3"/>
<dbReference type="InterPro" id="IPR036259">
    <property type="entry name" value="MFS_trans_sf"/>
</dbReference>
<dbReference type="PATRIC" id="fig|1299334.3.peg.7258"/>
<name>X7ZVH3_MYCXE</name>
<dbReference type="PANTHER" id="PTHR23501">
    <property type="entry name" value="MAJOR FACILITATOR SUPERFAMILY"/>
    <property type="match status" value="1"/>
</dbReference>
<protein>
    <submittedName>
        <fullName evidence="7">Putative MULTIDRUG RESISTANCE INTEGRAL MEMBRANE EFFLUX PROTEIN EMRB domain protein</fullName>
    </submittedName>
</protein>
<dbReference type="GO" id="GO:0022857">
    <property type="term" value="F:transmembrane transporter activity"/>
    <property type="evidence" value="ECO:0007669"/>
    <property type="project" value="TreeGrafter"/>
</dbReference>
<evidence type="ECO:0000256" key="1">
    <source>
        <dbReference type="ARBA" id="ARBA00004141"/>
    </source>
</evidence>
<feature type="transmembrane region" description="Helical" evidence="6">
    <location>
        <begin position="44"/>
        <end position="65"/>
    </location>
</feature>
<dbReference type="EMBL" id="JAOB01000069">
    <property type="protein sequence ID" value="EUA23617.1"/>
    <property type="molecule type" value="Genomic_DNA"/>
</dbReference>
<evidence type="ECO:0000256" key="5">
    <source>
        <dbReference type="ARBA" id="ARBA00023136"/>
    </source>
</evidence>
<dbReference type="PANTHER" id="PTHR23501:SF1">
    <property type="entry name" value="TRANSPORT PROTEIN HSRA-RELATED"/>
    <property type="match status" value="1"/>
</dbReference>
<organism evidence="7">
    <name type="scientific">Mycobacterium xenopi 4042</name>
    <dbReference type="NCBI Taxonomy" id="1299334"/>
    <lineage>
        <taxon>Bacteria</taxon>
        <taxon>Bacillati</taxon>
        <taxon>Actinomycetota</taxon>
        <taxon>Actinomycetes</taxon>
        <taxon>Mycobacteriales</taxon>
        <taxon>Mycobacteriaceae</taxon>
        <taxon>Mycobacterium</taxon>
    </lineage>
</organism>
<gene>
    <name evidence="7" type="ORF">I553_5300</name>
</gene>
<dbReference type="GO" id="GO:0005886">
    <property type="term" value="C:plasma membrane"/>
    <property type="evidence" value="ECO:0007669"/>
    <property type="project" value="TreeGrafter"/>
</dbReference>
<sequence length="108" mass="11873">MGTRGRRLALIGGFVRHALGTDNPLIDLRLFTNSEVTTANSTLLLFAAAFFGAVLLIPSCFQQLLQQTALQSGLHMMPERLGALLTMPIAGILLDKRGRARWSWPVLR</sequence>
<evidence type="ECO:0000313" key="7">
    <source>
        <dbReference type="EMBL" id="EUA23617.1"/>
    </source>
</evidence>
<feature type="transmembrane region" description="Helical" evidence="6">
    <location>
        <begin position="77"/>
        <end position="94"/>
    </location>
</feature>
<proteinExistence type="predicted"/>
<reference evidence="7" key="1">
    <citation type="submission" date="2014-01" db="EMBL/GenBank/DDBJ databases">
        <authorList>
            <person name="Brown-Elliot B."/>
            <person name="Wallace R."/>
            <person name="Lenaerts A."/>
            <person name="Ordway D."/>
            <person name="DeGroote M.A."/>
            <person name="Parker T."/>
            <person name="Sizemore C."/>
            <person name="Tallon L.J."/>
            <person name="Sadzewicz L.K."/>
            <person name="Sengamalay N."/>
            <person name="Fraser C.M."/>
            <person name="Hine E."/>
            <person name="Shefchek K.A."/>
            <person name="Das S.P."/>
            <person name="Tettelin H."/>
        </authorList>
    </citation>
    <scope>NUCLEOTIDE SEQUENCE [LARGE SCALE GENOMIC DNA]</scope>
    <source>
        <strain evidence="7">4042</strain>
    </source>
</reference>
<keyword evidence="2" id="KW-0813">Transport</keyword>
<keyword evidence="4 6" id="KW-1133">Transmembrane helix</keyword>
<dbReference type="Gene3D" id="1.20.1250.20">
    <property type="entry name" value="MFS general substrate transporter like domains"/>
    <property type="match status" value="1"/>
</dbReference>
<keyword evidence="3 6" id="KW-0812">Transmembrane</keyword>
<evidence type="ECO:0000256" key="4">
    <source>
        <dbReference type="ARBA" id="ARBA00022989"/>
    </source>
</evidence>
<evidence type="ECO:0000256" key="3">
    <source>
        <dbReference type="ARBA" id="ARBA00022692"/>
    </source>
</evidence>